<dbReference type="GeneID" id="59293814"/>
<dbReference type="RefSeq" id="XP_037159030.1">
    <property type="nucleotide sequence ID" value="XM_037314050.1"/>
</dbReference>
<comment type="caution">
    <text evidence="1">The sequence shown here is derived from an EMBL/GenBank/DDBJ whole genome shotgun (WGS) entry which is preliminary data.</text>
</comment>
<accession>A0A8H6FH18</accession>
<gene>
    <name evidence="1" type="ORF">HO173_012178</name>
</gene>
<protein>
    <submittedName>
        <fullName evidence="1">Uncharacterized protein</fullName>
    </submittedName>
</protein>
<evidence type="ECO:0000313" key="2">
    <source>
        <dbReference type="Proteomes" id="UP000578531"/>
    </source>
</evidence>
<name>A0A8H6FH18_9LECA</name>
<dbReference type="EMBL" id="JACCJC010000085">
    <property type="protein sequence ID" value="KAF6227539.1"/>
    <property type="molecule type" value="Genomic_DNA"/>
</dbReference>
<dbReference type="AlphaFoldDB" id="A0A8H6FH18"/>
<dbReference type="Proteomes" id="UP000578531">
    <property type="component" value="Unassembled WGS sequence"/>
</dbReference>
<keyword evidence="2" id="KW-1185">Reference proteome</keyword>
<proteinExistence type="predicted"/>
<evidence type="ECO:0000313" key="1">
    <source>
        <dbReference type="EMBL" id="KAF6227539.1"/>
    </source>
</evidence>
<organism evidence="1 2">
    <name type="scientific">Letharia columbiana</name>
    <dbReference type="NCBI Taxonomy" id="112416"/>
    <lineage>
        <taxon>Eukaryota</taxon>
        <taxon>Fungi</taxon>
        <taxon>Dikarya</taxon>
        <taxon>Ascomycota</taxon>
        <taxon>Pezizomycotina</taxon>
        <taxon>Lecanoromycetes</taxon>
        <taxon>OSLEUM clade</taxon>
        <taxon>Lecanoromycetidae</taxon>
        <taxon>Lecanorales</taxon>
        <taxon>Lecanorineae</taxon>
        <taxon>Parmeliaceae</taxon>
        <taxon>Letharia</taxon>
    </lineage>
</organism>
<sequence length="151" mass="16731">MSQKSFEAQSTPRNELLTYIRSYEPYVDCDNEPFKPPPSEAACDKVLSYLPASTRNRPFRTQDGPRERNGIVLPRVTTDRQVPTSCIIVVSMTPSKFGTKAKWFEIWAAGVPVNTMCIQHGFSGDNEQINIFLSAQNDPSGLTLGGNVTTS</sequence>
<reference evidence="1 2" key="1">
    <citation type="journal article" date="2020" name="Genomics">
        <title>Complete, high-quality genomes from long-read metagenomic sequencing of two wolf lichen thalli reveals enigmatic genome architecture.</title>
        <authorList>
            <person name="McKenzie S.K."/>
            <person name="Walston R.F."/>
            <person name="Allen J.L."/>
        </authorList>
    </citation>
    <scope>NUCLEOTIDE SEQUENCE [LARGE SCALE GENOMIC DNA]</scope>
    <source>
        <strain evidence="1">WasteWater2</strain>
    </source>
</reference>